<gene>
    <name evidence="2" type="ORF">Harman_25390</name>
</gene>
<dbReference type="Proteomes" id="UP000304382">
    <property type="component" value="Unassembled WGS sequence"/>
</dbReference>
<dbReference type="EMBL" id="BIXZ01000004">
    <property type="protein sequence ID" value="GCF14604.1"/>
    <property type="molecule type" value="Genomic_DNA"/>
</dbReference>
<sequence length="125" mass="13931">MKSPRITRSFMIGISEIALGTVTFGADLPSGPVRIIPCLYGTNPMIWRRNAKYAPIEGPAILIILAFSTIEGLIFDVDLFADVENGGVLMFHKILTDLRMTDKDRNNTTPPKPRMKKSEIVCSHR</sequence>
<evidence type="ECO:0000313" key="3">
    <source>
        <dbReference type="Proteomes" id="UP000304382"/>
    </source>
</evidence>
<evidence type="ECO:0000313" key="2">
    <source>
        <dbReference type="EMBL" id="GCF14604.1"/>
    </source>
</evidence>
<comment type="caution">
    <text evidence="2">The sequence shown here is derived from an EMBL/GenBank/DDBJ whole genome shotgun (WGS) entry which is preliminary data.</text>
</comment>
<feature type="region of interest" description="Disordered" evidence="1">
    <location>
        <begin position="102"/>
        <end position="125"/>
    </location>
</feature>
<dbReference type="RefSeq" id="WP_137684179.1">
    <property type="nucleotide sequence ID" value="NZ_BIXZ01000004.1"/>
</dbReference>
<protein>
    <submittedName>
        <fullName evidence="2">Uncharacterized protein</fullName>
    </submittedName>
</protein>
<accession>A0A4C2EJE1</accession>
<dbReference type="AlphaFoldDB" id="A0A4C2EJE1"/>
<proteinExistence type="predicted"/>
<evidence type="ECO:0000256" key="1">
    <source>
        <dbReference type="SAM" id="MobiDB-lite"/>
    </source>
</evidence>
<keyword evidence="3" id="KW-1185">Reference proteome</keyword>
<name>A0A4C2EJE1_9EURY</name>
<organism evidence="2 3">
    <name type="scientific">Haloarcula mannanilytica</name>
    <dbReference type="NCBI Taxonomy" id="2509225"/>
    <lineage>
        <taxon>Archaea</taxon>
        <taxon>Methanobacteriati</taxon>
        <taxon>Methanobacteriota</taxon>
        <taxon>Stenosarchaea group</taxon>
        <taxon>Halobacteria</taxon>
        <taxon>Halobacteriales</taxon>
        <taxon>Haloarculaceae</taxon>
        <taxon>Haloarcula</taxon>
    </lineage>
</organism>
<reference evidence="2 3" key="1">
    <citation type="submission" date="2019-02" db="EMBL/GenBank/DDBJ databases">
        <title>Haloarcula mannanilyticum sp. nov., a mannan degrading haloarchaeon isolated from commercial salt.</title>
        <authorList>
            <person name="Enomoto S."/>
            <person name="Shimane Y."/>
            <person name="Kamekura M."/>
            <person name="Ito T."/>
            <person name="Moriya O."/>
            <person name="Ihara K."/>
            <person name="Takahashi-Ando N."/>
            <person name="Fukushima Y."/>
            <person name="Yoshida Y."/>
            <person name="Usama R."/>
            <person name="Takai K."/>
            <person name="Minegishi H."/>
        </authorList>
    </citation>
    <scope>NUCLEOTIDE SEQUENCE [LARGE SCALE GENOMIC DNA]</scope>
    <source>
        <strain evidence="2 3">MD130-1</strain>
    </source>
</reference>